<dbReference type="FunFam" id="2.60.260.20:FF:000003">
    <property type="entry name" value="DnaJ subfamily A member 2"/>
    <property type="match status" value="1"/>
</dbReference>
<dbReference type="InterPro" id="IPR036410">
    <property type="entry name" value="HSP_DnaJ_Cys-rich_dom_sf"/>
</dbReference>
<evidence type="ECO:0000313" key="13">
    <source>
        <dbReference type="EMBL" id="CAD7079443.1"/>
    </source>
</evidence>
<dbReference type="Gene3D" id="1.10.287.110">
    <property type="entry name" value="DnaJ domain"/>
    <property type="match status" value="1"/>
</dbReference>
<dbReference type="AlphaFoldDB" id="A0A7R8YND7"/>
<reference evidence="13 14" key="1">
    <citation type="submission" date="2020-11" db="EMBL/GenBank/DDBJ databases">
        <authorList>
            <person name="Wallbank WR R."/>
            <person name="Pardo Diaz C."/>
            <person name="Kozak K."/>
            <person name="Martin S."/>
            <person name="Jiggins C."/>
            <person name="Moest M."/>
            <person name="Warren A I."/>
            <person name="Generalovic N T."/>
            <person name="Byers J.R.P. K."/>
            <person name="Montejo-Kovacevich G."/>
            <person name="Yen C E."/>
        </authorList>
    </citation>
    <scope>NUCLEOTIDE SEQUENCE [LARGE SCALE GENOMIC DNA]</scope>
</reference>
<evidence type="ECO:0000256" key="1">
    <source>
        <dbReference type="ARBA" id="ARBA00022481"/>
    </source>
</evidence>
<protein>
    <submittedName>
        <fullName evidence="13">Uncharacterized protein</fullName>
    </submittedName>
</protein>
<dbReference type="GO" id="GO:0008270">
    <property type="term" value="F:zinc ion binding"/>
    <property type="evidence" value="ECO:0007669"/>
    <property type="project" value="UniProtKB-KW"/>
</dbReference>
<dbReference type="InterPro" id="IPR044713">
    <property type="entry name" value="DNJA1/2-like"/>
</dbReference>
<dbReference type="Gene3D" id="2.60.260.20">
    <property type="entry name" value="Urease metallochaperone UreE, N-terminal domain"/>
    <property type="match status" value="2"/>
</dbReference>
<dbReference type="OrthoDB" id="550424at2759"/>
<dbReference type="InterPro" id="IPR036869">
    <property type="entry name" value="J_dom_sf"/>
</dbReference>
<keyword evidence="4 9" id="KW-0863">Zinc-finger</keyword>
<dbReference type="PROSITE" id="PS00636">
    <property type="entry name" value="DNAJ_1"/>
    <property type="match status" value="1"/>
</dbReference>
<evidence type="ECO:0000256" key="8">
    <source>
        <dbReference type="ARBA" id="ARBA00023289"/>
    </source>
</evidence>
<dbReference type="SUPFAM" id="SSF46565">
    <property type="entry name" value="Chaperone J-domain"/>
    <property type="match status" value="1"/>
</dbReference>
<keyword evidence="1" id="KW-0488">Methylation</keyword>
<evidence type="ECO:0000256" key="6">
    <source>
        <dbReference type="ARBA" id="ARBA00023186"/>
    </source>
</evidence>
<evidence type="ECO:0000256" key="5">
    <source>
        <dbReference type="ARBA" id="ARBA00022833"/>
    </source>
</evidence>
<dbReference type="Pfam" id="PF01556">
    <property type="entry name" value="DnaJ_C"/>
    <property type="match status" value="1"/>
</dbReference>
<gene>
    <name evidence="13" type="ORF">HERILL_LOCUS2660</name>
</gene>
<keyword evidence="3" id="KW-0677">Repeat</keyword>
<dbReference type="FunFam" id="2.10.230.10:FF:000001">
    <property type="entry name" value="DnaJ subfamily A member 2"/>
    <property type="match status" value="1"/>
</dbReference>
<feature type="zinc finger region" description="CR-type" evidence="9">
    <location>
        <begin position="120"/>
        <end position="204"/>
    </location>
</feature>
<dbReference type="PROSITE" id="PS51188">
    <property type="entry name" value="ZF_CR"/>
    <property type="match status" value="1"/>
</dbReference>
<dbReference type="GO" id="GO:0051082">
    <property type="term" value="F:unfolded protein binding"/>
    <property type="evidence" value="ECO:0007669"/>
    <property type="project" value="InterPro"/>
</dbReference>
<dbReference type="InterPro" id="IPR008971">
    <property type="entry name" value="HSP40/DnaJ_pept-bd"/>
</dbReference>
<dbReference type="CDD" id="cd10719">
    <property type="entry name" value="DnaJ_zf"/>
    <property type="match status" value="1"/>
</dbReference>
<keyword evidence="8" id="KW-0636">Prenylation</keyword>
<evidence type="ECO:0000256" key="3">
    <source>
        <dbReference type="ARBA" id="ARBA00022737"/>
    </source>
</evidence>
<dbReference type="InParanoid" id="A0A7R8YND7"/>
<dbReference type="InterPro" id="IPR018253">
    <property type="entry name" value="DnaJ_domain_CS"/>
</dbReference>
<name>A0A7R8YND7_HERIL</name>
<feature type="domain" description="CR-type" evidence="12">
    <location>
        <begin position="120"/>
        <end position="204"/>
    </location>
</feature>
<keyword evidence="2 9" id="KW-0479">Metal-binding</keyword>
<keyword evidence="5 9" id="KW-0862">Zinc</keyword>
<evidence type="ECO:0000313" key="14">
    <source>
        <dbReference type="Proteomes" id="UP000594454"/>
    </source>
</evidence>
<dbReference type="GO" id="GO:0006457">
    <property type="term" value="P:protein folding"/>
    <property type="evidence" value="ECO:0007669"/>
    <property type="project" value="InterPro"/>
</dbReference>
<dbReference type="FunCoup" id="A0A7R8YND7">
    <property type="interactions" value="155"/>
</dbReference>
<dbReference type="PROSITE" id="PS50076">
    <property type="entry name" value="DNAJ_2"/>
    <property type="match status" value="1"/>
</dbReference>
<dbReference type="InterPro" id="IPR001623">
    <property type="entry name" value="DnaJ_domain"/>
</dbReference>
<accession>A0A7R8YND7</accession>
<dbReference type="Pfam" id="PF00684">
    <property type="entry name" value="DnaJ_CXXCXGXG"/>
    <property type="match status" value="1"/>
</dbReference>
<dbReference type="CDD" id="cd10747">
    <property type="entry name" value="DnaJ_C"/>
    <property type="match status" value="1"/>
</dbReference>
<dbReference type="SMART" id="SM00271">
    <property type="entry name" value="DnaJ"/>
    <property type="match status" value="1"/>
</dbReference>
<sequence>MGDTSLYELLGVDKNASSSEIKKNYRKLAKEYHPDKNPEEGHRFKEISFAYEVLSDANKREIYDRHGLKGLQEGADMGGADDLFSQLFGGFGGMSREREKRIPEIVIKVEVSLEDLYNGNRSIPTEYNRTQMCGTCDGRGGMSGATEVCRTCEGRGWQVVLQPIAMNILGQVRRQCVSCSGRGIIISESDLCTECNGTQIMDRKHTVEVHVEKGMQHMQKIMFHGEGNQNSKGQKGDVIVLLIQREHPVFERRGDDLVIRKVEISLAQALCGIEYVFKHLDDRDIVVRNKKGEVIKSGDVKGIVGEGMPIHKNPFEKGNLYIEFVVQFPTNNFASKEQMQKLESLLPARTPFVMPIGEQVEEVDMIDLEPRSSSDSYGGGSSGNYYDADYDDDSHHGHGPSVQCQTQ</sequence>
<keyword evidence="7" id="KW-0449">Lipoprotein</keyword>
<dbReference type="EMBL" id="LR899009">
    <property type="protein sequence ID" value="CAD7079443.1"/>
    <property type="molecule type" value="Genomic_DNA"/>
</dbReference>
<dbReference type="FunFam" id="1.10.287.110:FF:000016">
    <property type="entry name" value="DnaJ (Hsp40) homolog, subfamily A, member 2"/>
    <property type="match status" value="1"/>
</dbReference>
<dbReference type="PANTHER" id="PTHR43888">
    <property type="entry name" value="DNAJ-LIKE-2, ISOFORM A-RELATED"/>
    <property type="match status" value="1"/>
</dbReference>
<dbReference type="CDD" id="cd06257">
    <property type="entry name" value="DnaJ"/>
    <property type="match status" value="1"/>
</dbReference>
<evidence type="ECO:0000256" key="9">
    <source>
        <dbReference type="PROSITE-ProRule" id="PRU00546"/>
    </source>
</evidence>
<dbReference type="GO" id="GO:0030544">
    <property type="term" value="F:Hsp70 protein binding"/>
    <property type="evidence" value="ECO:0007669"/>
    <property type="project" value="InterPro"/>
</dbReference>
<feature type="domain" description="J" evidence="11">
    <location>
        <begin position="5"/>
        <end position="67"/>
    </location>
</feature>
<dbReference type="SUPFAM" id="SSF49493">
    <property type="entry name" value="HSP40/DnaJ peptide-binding domain"/>
    <property type="match status" value="2"/>
</dbReference>
<evidence type="ECO:0000256" key="2">
    <source>
        <dbReference type="ARBA" id="ARBA00022723"/>
    </source>
</evidence>
<evidence type="ECO:0000256" key="7">
    <source>
        <dbReference type="ARBA" id="ARBA00023288"/>
    </source>
</evidence>
<dbReference type="SUPFAM" id="SSF57938">
    <property type="entry name" value="DnaJ/Hsp40 cysteine-rich domain"/>
    <property type="match status" value="1"/>
</dbReference>
<dbReference type="Proteomes" id="UP000594454">
    <property type="component" value="Chromosome 1"/>
</dbReference>
<evidence type="ECO:0000256" key="4">
    <source>
        <dbReference type="ARBA" id="ARBA00022771"/>
    </source>
</evidence>
<dbReference type="Pfam" id="PF00226">
    <property type="entry name" value="DnaJ"/>
    <property type="match status" value="1"/>
</dbReference>
<evidence type="ECO:0000259" key="11">
    <source>
        <dbReference type="PROSITE" id="PS50076"/>
    </source>
</evidence>
<dbReference type="InterPro" id="IPR002939">
    <property type="entry name" value="DnaJ_C"/>
</dbReference>
<keyword evidence="14" id="KW-1185">Reference proteome</keyword>
<feature type="region of interest" description="Disordered" evidence="10">
    <location>
        <begin position="369"/>
        <end position="407"/>
    </location>
</feature>
<dbReference type="Gene3D" id="2.10.230.10">
    <property type="entry name" value="Heat shock protein DnaJ, cysteine-rich domain"/>
    <property type="match status" value="1"/>
</dbReference>
<keyword evidence="6" id="KW-0143">Chaperone</keyword>
<evidence type="ECO:0000256" key="10">
    <source>
        <dbReference type="SAM" id="MobiDB-lite"/>
    </source>
</evidence>
<dbReference type="OMA" id="THCFKHL"/>
<proteinExistence type="predicted"/>
<dbReference type="InterPro" id="IPR001305">
    <property type="entry name" value="HSP_DnaJ_Cys-rich_dom"/>
</dbReference>
<evidence type="ECO:0000259" key="12">
    <source>
        <dbReference type="PROSITE" id="PS51188"/>
    </source>
</evidence>
<dbReference type="PRINTS" id="PR00625">
    <property type="entry name" value="JDOMAIN"/>
</dbReference>
<organism evidence="13 14">
    <name type="scientific">Hermetia illucens</name>
    <name type="common">Black soldier fly</name>
    <dbReference type="NCBI Taxonomy" id="343691"/>
    <lineage>
        <taxon>Eukaryota</taxon>
        <taxon>Metazoa</taxon>
        <taxon>Ecdysozoa</taxon>
        <taxon>Arthropoda</taxon>
        <taxon>Hexapoda</taxon>
        <taxon>Insecta</taxon>
        <taxon>Pterygota</taxon>
        <taxon>Neoptera</taxon>
        <taxon>Endopterygota</taxon>
        <taxon>Diptera</taxon>
        <taxon>Brachycera</taxon>
        <taxon>Stratiomyomorpha</taxon>
        <taxon>Stratiomyidae</taxon>
        <taxon>Hermetiinae</taxon>
        <taxon>Hermetia</taxon>
    </lineage>
</organism>